<reference evidence="1" key="1">
    <citation type="submission" date="2020-11" db="EMBL/GenBank/DDBJ databases">
        <authorList>
            <consortium name="DOE Joint Genome Institute"/>
            <person name="Ahrendt S."/>
            <person name="Riley R."/>
            <person name="Andreopoulos W."/>
            <person name="Labutti K."/>
            <person name="Pangilinan J."/>
            <person name="Ruiz-Duenas F.J."/>
            <person name="Barrasa J.M."/>
            <person name="Sanchez-Garcia M."/>
            <person name="Camarero S."/>
            <person name="Miyauchi S."/>
            <person name="Serrano A."/>
            <person name="Linde D."/>
            <person name="Babiker R."/>
            <person name="Drula E."/>
            <person name="Ayuso-Fernandez I."/>
            <person name="Pacheco R."/>
            <person name="Padilla G."/>
            <person name="Ferreira P."/>
            <person name="Barriuso J."/>
            <person name="Kellner H."/>
            <person name="Castanera R."/>
            <person name="Alfaro M."/>
            <person name="Ramirez L."/>
            <person name="Pisabarro A.G."/>
            <person name="Kuo A."/>
            <person name="Tritt A."/>
            <person name="Lipzen A."/>
            <person name="He G."/>
            <person name="Yan M."/>
            <person name="Ng V."/>
            <person name="Cullen D."/>
            <person name="Martin F."/>
            <person name="Rosso M.-N."/>
            <person name="Henrissat B."/>
            <person name="Hibbett D."/>
            <person name="Martinez A.T."/>
            <person name="Grigoriev I.V."/>
        </authorList>
    </citation>
    <scope>NUCLEOTIDE SEQUENCE</scope>
    <source>
        <strain evidence="1">ATCC 90797</strain>
    </source>
</reference>
<keyword evidence="2" id="KW-1185">Reference proteome</keyword>
<protein>
    <submittedName>
        <fullName evidence="1">Uncharacterized protein</fullName>
    </submittedName>
</protein>
<comment type="caution">
    <text evidence="1">The sequence shown here is derived from an EMBL/GenBank/DDBJ whole genome shotgun (WGS) entry which is preliminary data.</text>
</comment>
<organism evidence="1 2">
    <name type="scientific">Pleurotus eryngii</name>
    <name type="common">Boletus of the steppes</name>
    <dbReference type="NCBI Taxonomy" id="5323"/>
    <lineage>
        <taxon>Eukaryota</taxon>
        <taxon>Fungi</taxon>
        <taxon>Dikarya</taxon>
        <taxon>Basidiomycota</taxon>
        <taxon>Agaricomycotina</taxon>
        <taxon>Agaricomycetes</taxon>
        <taxon>Agaricomycetidae</taxon>
        <taxon>Agaricales</taxon>
        <taxon>Pleurotineae</taxon>
        <taxon>Pleurotaceae</taxon>
        <taxon>Pleurotus</taxon>
    </lineage>
</organism>
<evidence type="ECO:0000313" key="1">
    <source>
        <dbReference type="EMBL" id="KAF9488972.1"/>
    </source>
</evidence>
<evidence type="ECO:0000313" key="2">
    <source>
        <dbReference type="Proteomes" id="UP000807025"/>
    </source>
</evidence>
<dbReference type="EMBL" id="MU154688">
    <property type="protein sequence ID" value="KAF9488972.1"/>
    <property type="molecule type" value="Genomic_DNA"/>
</dbReference>
<name>A0A9P5ZKC3_PLEER</name>
<gene>
    <name evidence="1" type="ORF">BDN71DRAFT_1435718</name>
</gene>
<sequence>MSARTLAHHGSRLAHMIRRDRSTLIVRGLGSLMVPGISTWYNGSCRNKSQKSETWSRETSWEGMPMGNVEFGGNVELFVVQSRKGNVAGRKGQRVSETSLDNATVGGDKADKLVTGIGGGGCARVQILERIHAVGVARECCVNWVQSSKFNCSHRSEMRMIRWI</sequence>
<dbReference type="Proteomes" id="UP000807025">
    <property type="component" value="Unassembled WGS sequence"/>
</dbReference>
<accession>A0A9P5ZKC3</accession>
<proteinExistence type="predicted"/>
<dbReference type="AlphaFoldDB" id="A0A9P5ZKC3"/>